<dbReference type="AlphaFoldDB" id="A0A1E3P0J7"/>
<dbReference type="GO" id="GO:0008168">
    <property type="term" value="F:methyltransferase activity"/>
    <property type="evidence" value="ECO:0007669"/>
    <property type="project" value="InterPro"/>
</dbReference>
<feature type="domain" description="Helicase C-terminal" evidence="5">
    <location>
        <begin position="496"/>
        <end position="648"/>
    </location>
</feature>
<dbReference type="PROSITE" id="PS51192">
    <property type="entry name" value="HELICASE_ATP_BIND_1"/>
    <property type="match status" value="1"/>
</dbReference>
<evidence type="ECO:0008006" key="8">
    <source>
        <dbReference type="Google" id="ProtNLM"/>
    </source>
</evidence>
<proteinExistence type="predicted"/>
<evidence type="ECO:0000313" key="6">
    <source>
        <dbReference type="EMBL" id="ODQ58951.1"/>
    </source>
</evidence>
<dbReference type="FunFam" id="3.40.50.300:FF:001137">
    <property type="entry name" value="DEAD/DEAH box helicase"/>
    <property type="match status" value="1"/>
</dbReference>
<dbReference type="PANTHER" id="PTHR47957">
    <property type="entry name" value="ATP-DEPENDENT HELICASE HRQ1"/>
    <property type="match status" value="1"/>
</dbReference>
<dbReference type="EMBL" id="KV454211">
    <property type="protein sequence ID" value="ODQ58951.1"/>
    <property type="molecule type" value="Genomic_DNA"/>
</dbReference>
<dbReference type="GO" id="GO:0043138">
    <property type="term" value="F:3'-5' DNA helicase activity"/>
    <property type="evidence" value="ECO:0007669"/>
    <property type="project" value="EnsemblFungi"/>
</dbReference>
<dbReference type="Proteomes" id="UP000094112">
    <property type="component" value="Unassembled WGS sequence"/>
</dbReference>
<dbReference type="STRING" id="683960.A0A1E3P0J7"/>
<dbReference type="Pfam" id="PF00271">
    <property type="entry name" value="Helicase_C"/>
    <property type="match status" value="1"/>
</dbReference>
<dbReference type="GO" id="GO:0008047">
    <property type="term" value="F:enzyme activator activity"/>
    <property type="evidence" value="ECO:0007669"/>
    <property type="project" value="EnsemblFungi"/>
</dbReference>
<dbReference type="RefSeq" id="XP_019038158.1">
    <property type="nucleotide sequence ID" value="XM_019185746.1"/>
</dbReference>
<dbReference type="CDD" id="cd17923">
    <property type="entry name" value="DEXHc_Hrq1-like"/>
    <property type="match status" value="1"/>
</dbReference>
<dbReference type="OrthoDB" id="18781at2759"/>
<dbReference type="SMART" id="SM00487">
    <property type="entry name" value="DEXDc"/>
    <property type="match status" value="1"/>
</dbReference>
<evidence type="ECO:0000259" key="5">
    <source>
        <dbReference type="PROSITE" id="PS51194"/>
    </source>
</evidence>
<dbReference type="GO" id="GO:0032204">
    <property type="term" value="P:regulation of telomere maintenance"/>
    <property type="evidence" value="ECO:0007669"/>
    <property type="project" value="EnsemblFungi"/>
</dbReference>
<evidence type="ECO:0000256" key="1">
    <source>
        <dbReference type="ARBA" id="ARBA00022741"/>
    </source>
</evidence>
<dbReference type="GeneID" id="30202992"/>
<dbReference type="GO" id="GO:0005524">
    <property type="term" value="F:ATP binding"/>
    <property type="evidence" value="ECO:0007669"/>
    <property type="project" value="UniProtKB-KW"/>
</dbReference>
<dbReference type="InterPro" id="IPR014001">
    <property type="entry name" value="Helicase_ATP-bd"/>
</dbReference>
<organism evidence="6 7">
    <name type="scientific">Wickerhamomyces anomalus (strain ATCC 58044 / CBS 1984 / NCYC 433 / NRRL Y-366-8)</name>
    <name type="common">Yeast</name>
    <name type="synonym">Hansenula anomala</name>
    <dbReference type="NCBI Taxonomy" id="683960"/>
    <lineage>
        <taxon>Eukaryota</taxon>
        <taxon>Fungi</taxon>
        <taxon>Dikarya</taxon>
        <taxon>Ascomycota</taxon>
        <taxon>Saccharomycotina</taxon>
        <taxon>Saccharomycetes</taxon>
        <taxon>Phaffomycetales</taxon>
        <taxon>Wickerhamomycetaceae</taxon>
        <taxon>Wickerhamomyces</taxon>
    </lineage>
</organism>
<dbReference type="InterPro" id="IPR027417">
    <property type="entry name" value="P-loop_NTPase"/>
</dbReference>
<dbReference type="Pfam" id="PF09369">
    <property type="entry name" value="MZB"/>
    <property type="match status" value="1"/>
</dbReference>
<dbReference type="Pfam" id="PF00270">
    <property type="entry name" value="DEAD"/>
    <property type="match status" value="1"/>
</dbReference>
<keyword evidence="7" id="KW-1185">Reference proteome</keyword>
<feature type="region of interest" description="Disordered" evidence="3">
    <location>
        <begin position="1031"/>
        <end position="1055"/>
    </location>
</feature>
<evidence type="ECO:0000256" key="2">
    <source>
        <dbReference type="ARBA" id="ARBA00022840"/>
    </source>
</evidence>
<evidence type="ECO:0000313" key="7">
    <source>
        <dbReference type="Proteomes" id="UP000094112"/>
    </source>
</evidence>
<keyword evidence="2" id="KW-0067">ATP-binding</keyword>
<dbReference type="InterPro" id="IPR011545">
    <property type="entry name" value="DEAD/DEAH_box_helicase_dom"/>
</dbReference>
<dbReference type="Pfam" id="PF22982">
    <property type="entry name" value="WHD_HRQ1"/>
    <property type="match status" value="1"/>
</dbReference>
<name>A0A1E3P0J7_WICAA</name>
<keyword evidence="1" id="KW-0547">Nucleotide-binding</keyword>
<dbReference type="InterPro" id="IPR055227">
    <property type="entry name" value="HRQ1_WHD"/>
</dbReference>
<dbReference type="GO" id="GO:0036297">
    <property type="term" value="P:interstrand cross-link repair"/>
    <property type="evidence" value="ECO:0007669"/>
    <property type="project" value="EnsemblFungi"/>
</dbReference>
<dbReference type="CDD" id="cd18797">
    <property type="entry name" value="SF2_C_Hrq"/>
    <property type="match status" value="1"/>
</dbReference>
<sequence length="1055" mass="119829">MSKGNQKTPSRNSQQLEQIHFRLNSYFTFLSSRKHIVTKFETLKQPVEKTIKRDLTYEDVAKLVALLPNDLVFRYVDENQVTVEKKQFEWSKGYIQHDIDMFKLKDMEQTQQILILEFVDGDLSKSKTKSAYYTEMKLPTYTPESMKKLIAKRDGKFIKAANDFLKTSEEEGEDAESKLTQLAQSKIPRTREFVDPIEQMIANRREEASDERPTIPDLIENIKTTNYKQQIAGSFVLPERVALYEDLDFELSENLTTSLDIKGFYSHQAEALNAIHRGENVIISTSTSSGKSLIYQIPVLNILENVPQSTAMYIFPTKALAQDQKRSFQTLMNKMGLHALVDTYDGDTESDKRANIKHNARVIFTNPDMLHTSILPNHQAWRHFLLHLRFVVIDELHIYKGLFGSHVALVMRRLRRMCSFLGNDNLQFISCSATLKDPIRHMNAIFGVEDQEITHIHKDGSPTGQKHLVVWNPPYINPNDLSSGRENFIHETAKILVKLVLNNVRAIAFCYVRRVCELLMKEVRNIFLELNKPELVSQVMSYRGGYSASDRRQIEQEMFHGNLSAIISTNALELGIDIGGLDAVLMCGFPLSLSNFHQQSGRAGRRNKDSLTLVVGSDSPVDQHYMKHPELLLDREFQDLILDFDNILVLEGHLQCAAFELPITDDDEKYFPNMSKVLNKLERDSQGYHCSARYLPWPSKNVSIRGIEEDQYAVVDITNNRNVVIEEIEASRTSFTLYEGGIFIHQGYPYLVREFNSDEHYAKVERVDVDWVTSQRDFTDVDPKEIELVRSMEGSDVPIYFGKILTTIVVFGFFKVDKNKRILDAVEVHNPPILIHSKGFWIDIPSKALDLITYKGLSSAGGIHAAQHAIMGLLPLVIVSGVDEIHTECKAPEKEFAERQTARKRPARLIFHDSKGGKYGSGLSIKAFEHAHTLLEDALKRVLECPCEWGCPDCVAAAFCKENSLVLSKPAALIILYVVLGKEFDLDTISDGPEPNMPEIKVETIVPAGLPVKFAADVQIIDVREAEKPLSSGEIKVKEEENDGDGTDHDLFTKL</sequence>
<dbReference type="InterPro" id="IPR001650">
    <property type="entry name" value="Helicase_C-like"/>
</dbReference>
<dbReference type="PANTHER" id="PTHR47957:SF3">
    <property type="entry name" value="ATP-DEPENDENT HELICASE HRQ1"/>
    <property type="match status" value="1"/>
</dbReference>
<gene>
    <name evidence="6" type="ORF">WICANDRAFT_84632</name>
</gene>
<dbReference type="PROSITE" id="PS00092">
    <property type="entry name" value="N6_MTASE"/>
    <property type="match status" value="1"/>
</dbReference>
<dbReference type="GO" id="GO:0032259">
    <property type="term" value="P:methylation"/>
    <property type="evidence" value="ECO:0007669"/>
    <property type="project" value="InterPro"/>
</dbReference>
<dbReference type="GO" id="GO:0003697">
    <property type="term" value="F:single-stranded DNA binding"/>
    <property type="evidence" value="ECO:0007669"/>
    <property type="project" value="EnsemblFungi"/>
</dbReference>
<dbReference type="GO" id="GO:0042275">
    <property type="term" value="P:error-free postreplication DNA repair"/>
    <property type="evidence" value="ECO:0007669"/>
    <property type="project" value="EnsemblFungi"/>
</dbReference>
<dbReference type="GO" id="GO:0042162">
    <property type="term" value="F:telomeric DNA binding"/>
    <property type="evidence" value="ECO:0007669"/>
    <property type="project" value="EnsemblFungi"/>
</dbReference>
<feature type="compositionally biased region" description="Basic and acidic residues" evidence="3">
    <location>
        <begin position="1046"/>
        <end position="1055"/>
    </location>
</feature>
<dbReference type="InterPro" id="IPR002052">
    <property type="entry name" value="DNA_methylase_N6_adenine_CS"/>
</dbReference>
<evidence type="ECO:0000256" key="3">
    <source>
        <dbReference type="SAM" id="MobiDB-lite"/>
    </source>
</evidence>
<dbReference type="SUPFAM" id="SSF52540">
    <property type="entry name" value="P-loop containing nucleoside triphosphate hydrolases"/>
    <property type="match status" value="1"/>
</dbReference>
<dbReference type="Gene3D" id="3.40.50.300">
    <property type="entry name" value="P-loop containing nucleotide triphosphate hydrolases"/>
    <property type="match status" value="2"/>
</dbReference>
<evidence type="ECO:0000259" key="4">
    <source>
        <dbReference type="PROSITE" id="PS51192"/>
    </source>
</evidence>
<dbReference type="GO" id="GO:0006289">
    <property type="term" value="P:nucleotide-excision repair"/>
    <property type="evidence" value="ECO:0007669"/>
    <property type="project" value="EnsemblFungi"/>
</dbReference>
<feature type="domain" description="Helicase ATP-binding" evidence="4">
    <location>
        <begin position="272"/>
        <end position="453"/>
    </location>
</feature>
<dbReference type="InterPro" id="IPR018973">
    <property type="entry name" value="MZB"/>
</dbReference>
<dbReference type="GO" id="GO:0032202">
    <property type="term" value="P:telomere assembly"/>
    <property type="evidence" value="ECO:0007669"/>
    <property type="project" value="EnsemblFungi"/>
</dbReference>
<accession>A0A1E3P0J7</accession>
<dbReference type="PROSITE" id="PS51194">
    <property type="entry name" value="HELICASE_CTER"/>
    <property type="match status" value="1"/>
</dbReference>
<dbReference type="SMART" id="SM00490">
    <property type="entry name" value="HELICc"/>
    <property type="match status" value="1"/>
</dbReference>
<protein>
    <recommendedName>
        <fullName evidence="8">RNA helicase</fullName>
    </recommendedName>
</protein>
<reference evidence="6 7" key="1">
    <citation type="journal article" date="2016" name="Proc. Natl. Acad. Sci. U.S.A.">
        <title>Comparative genomics of biotechnologically important yeasts.</title>
        <authorList>
            <person name="Riley R."/>
            <person name="Haridas S."/>
            <person name="Wolfe K.H."/>
            <person name="Lopes M.R."/>
            <person name="Hittinger C.T."/>
            <person name="Goeker M."/>
            <person name="Salamov A.A."/>
            <person name="Wisecaver J.H."/>
            <person name="Long T.M."/>
            <person name="Calvey C.H."/>
            <person name="Aerts A.L."/>
            <person name="Barry K.W."/>
            <person name="Choi C."/>
            <person name="Clum A."/>
            <person name="Coughlan A.Y."/>
            <person name="Deshpande S."/>
            <person name="Douglass A.P."/>
            <person name="Hanson S.J."/>
            <person name="Klenk H.-P."/>
            <person name="LaButti K.M."/>
            <person name="Lapidus A."/>
            <person name="Lindquist E.A."/>
            <person name="Lipzen A.M."/>
            <person name="Meier-Kolthoff J.P."/>
            <person name="Ohm R.A."/>
            <person name="Otillar R.P."/>
            <person name="Pangilinan J.L."/>
            <person name="Peng Y."/>
            <person name="Rokas A."/>
            <person name="Rosa C.A."/>
            <person name="Scheuner C."/>
            <person name="Sibirny A.A."/>
            <person name="Slot J.C."/>
            <person name="Stielow J.B."/>
            <person name="Sun H."/>
            <person name="Kurtzman C.P."/>
            <person name="Blackwell M."/>
            <person name="Grigoriev I.V."/>
            <person name="Jeffries T.W."/>
        </authorList>
    </citation>
    <scope>NUCLEOTIDE SEQUENCE [LARGE SCALE GENOMIC DNA]</scope>
    <source>
        <strain evidence="7">ATCC 58044 / CBS 1984 / NCYC 433 / NRRL Y-366-8</strain>
    </source>
</reference>
<dbReference type="GO" id="GO:0005634">
    <property type="term" value="C:nucleus"/>
    <property type="evidence" value="ECO:0007669"/>
    <property type="project" value="TreeGrafter"/>
</dbReference>